<gene>
    <name evidence="4" type="ORF">FUAX_34210</name>
</gene>
<name>A0AAU9CWX0_9BACT</name>
<dbReference type="InterPro" id="IPR003591">
    <property type="entry name" value="Leu-rich_rpt_typical-subtyp"/>
</dbReference>
<dbReference type="SMART" id="SM00369">
    <property type="entry name" value="LRR_TYP"/>
    <property type="match status" value="6"/>
</dbReference>
<dbReference type="InterPro" id="IPR032675">
    <property type="entry name" value="LRR_dom_sf"/>
</dbReference>
<dbReference type="Pfam" id="PF13855">
    <property type="entry name" value="LRR_8"/>
    <property type="match status" value="1"/>
</dbReference>
<dbReference type="Pfam" id="PF23598">
    <property type="entry name" value="LRR_14"/>
    <property type="match status" value="1"/>
</dbReference>
<dbReference type="InterPro" id="IPR001611">
    <property type="entry name" value="Leu-rich_rpt"/>
</dbReference>
<keyword evidence="5" id="KW-1185">Reference proteome</keyword>
<keyword evidence="2" id="KW-0677">Repeat</keyword>
<dbReference type="PANTHER" id="PTHR48051">
    <property type="match status" value="1"/>
</dbReference>
<dbReference type="PANTHER" id="PTHR48051:SF1">
    <property type="entry name" value="RAS SUPPRESSOR PROTEIN 1"/>
    <property type="match status" value="1"/>
</dbReference>
<dbReference type="SUPFAM" id="SSF52058">
    <property type="entry name" value="L domain-like"/>
    <property type="match status" value="2"/>
</dbReference>
<dbReference type="Gene3D" id="3.80.10.10">
    <property type="entry name" value="Ribonuclease Inhibitor"/>
    <property type="match status" value="2"/>
</dbReference>
<dbReference type="Proteomes" id="UP001348817">
    <property type="component" value="Chromosome"/>
</dbReference>
<evidence type="ECO:0000259" key="3">
    <source>
        <dbReference type="Pfam" id="PF23598"/>
    </source>
</evidence>
<evidence type="ECO:0000256" key="2">
    <source>
        <dbReference type="ARBA" id="ARBA00022737"/>
    </source>
</evidence>
<evidence type="ECO:0000313" key="4">
    <source>
        <dbReference type="EMBL" id="BDD10989.1"/>
    </source>
</evidence>
<feature type="domain" description="Disease resistance R13L4/SHOC-2-like LRR" evidence="3">
    <location>
        <begin position="745"/>
        <end position="817"/>
    </location>
</feature>
<dbReference type="InterPro" id="IPR050216">
    <property type="entry name" value="LRR_domain-containing"/>
</dbReference>
<accession>A0AAU9CWX0</accession>
<evidence type="ECO:0000256" key="1">
    <source>
        <dbReference type="ARBA" id="ARBA00022614"/>
    </source>
</evidence>
<dbReference type="AlphaFoldDB" id="A0AAU9CWX0"/>
<organism evidence="4 5">
    <name type="scientific">Fulvitalea axinellae</name>
    <dbReference type="NCBI Taxonomy" id="1182444"/>
    <lineage>
        <taxon>Bacteria</taxon>
        <taxon>Pseudomonadati</taxon>
        <taxon>Bacteroidota</taxon>
        <taxon>Cytophagia</taxon>
        <taxon>Cytophagales</taxon>
        <taxon>Persicobacteraceae</taxon>
        <taxon>Fulvitalea</taxon>
    </lineage>
</organism>
<dbReference type="PROSITE" id="PS51450">
    <property type="entry name" value="LRR"/>
    <property type="match status" value="1"/>
</dbReference>
<dbReference type="GO" id="GO:0005737">
    <property type="term" value="C:cytoplasm"/>
    <property type="evidence" value="ECO:0007669"/>
    <property type="project" value="TreeGrafter"/>
</dbReference>
<dbReference type="EMBL" id="AP025314">
    <property type="protein sequence ID" value="BDD10989.1"/>
    <property type="molecule type" value="Genomic_DNA"/>
</dbReference>
<dbReference type="InterPro" id="IPR055414">
    <property type="entry name" value="LRR_R13L4/SHOC2-like"/>
</dbReference>
<proteinExistence type="predicted"/>
<keyword evidence="1" id="KW-0433">Leucine-rich repeat</keyword>
<reference evidence="4 5" key="1">
    <citation type="submission" date="2021-12" db="EMBL/GenBank/DDBJ databases">
        <title>Genome sequencing of bacteria with rrn-lacking chromosome and rrn-plasmid.</title>
        <authorList>
            <person name="Anda M."/>
            <person name="Iwasaki W."/>
        </authorList>
    </citation>
    <scope>NUCLEOTIDE SEQUENCE [LARGE SCALE GENOMIC DNA]</scope>
    <source>
        <strain evidence="4 5">DSM 100852</strain>
    </source>
</reference>
<dbReference type="KEGG" id="fax:FUAX_34210"/>
<protein>
    <recommendedName>
        <fullName evidence="3">Disease resistance R13L4/SHOC-2-like LRR domain-containing protein</fullName>
    </recommendedName>
</protein>
<sequence length="846" mass="95602">MVSGYRLLNANDYVVVHKAYFIHCLYKTIHLFIMTEYRREGNDVFGRGDINKIRRAYIKDTNIEDALRELAGCEKLQRLTIMGCGSGDFFEQISAFKHLEELHIEKTYFDEIPDCVSELKELRSLSFLSCRVKRLPESIGRLPLIYFNARNNLLEDLPMGIASVPISSMDLSENKFEKFPEALAGMNGLVRLDISRNSIREIPDFISGITKISRLDATDNHIEDIPQCIADCRELSNLGLDRNRFTELPAVLLGMRRLQKIYFSENEIERIPDAFSKNRFSFIDLSKNKLSELPPSMGTIENIGNLNLSNNQFETIPEVLTGMKCLERLNINDNRLSSLEGLAEIRGLESFSGLINDGLKDYYGLMVGGTFELNDLRHLGIIGKKTEACRKLLTALGKARISEAGKRWFLDSAFESKNFEKWPATDKRRTLEGLAVPFKPLQSLMLGRLSEFSEADKAVDSLAEGSVVTVFGRTSMKKTELREKLKSFGIGYAAKYGPKVTHIIVGSMPKEVSDSDGEITAKLLGESRFTDFVNVHAPGFLIEQEKETADEEAESPMIANLRDLLSSKDDASLPLAMEMLKANGVPKSLVSELFLLQKTHAVSQVRTAIRKLLLANAPERYLPAVNDRLSFNPDKLKEYEIIAKFKKIEKVWGRDVCLEFSCRMFERFGKGLRYAITKSKAGEEWREKALSMVFSEGELNWNKALVYKDRRSHALEDQAGYGGSNSKTNLPVDLLDKEKVSSMILHNIKMKTLPASIGKFVDLETLDCSVNSLSELPKAITKLKNLKHLNLSNNWFEAFPAELKELDSLRTLDLRMSSARAYDEIPRPLKVPDDFKEALPDCEVLV</sequence>
<evidence type="ECO:0000313" key="5">
    <source>
        <dbReference type="Proteomes" id="UP001348817"/>
    </source>
</evidence>